<evidence type="ECO:0000259" key="1">
    <source>
        <dbReference type="PROSITE" id="PS51332"/>
    </source>
</evidence>
<proteinExistence type="predicted"/>
<dbReference type="Gene3D" id="3.40.50.280">
    <property type="entry name" value="Cobalamin-binding domain"/>
    <property type="match status" value="1"/>
</dbReference>
<dbReference type="InterPro" id="IPR036724">
    <property type="entry name" value="Cobalamin-bd_sf"/>
</dbReference>
<dbReference type="Proteomes" id="UP001366166">
    <property type="component" value="Chromosome"/>
</dbReference>
<dbReference type="PROSITE" id="PS51332">
    <property type="entry name" value="B12_BINDING"/>
    <property type="match status" value="1"/>
</dbReference>
<gene>
    <name evidence="2" type="ORF">FAK_02650</name>
</gene>
<dbReference type="GO" id="GO:0046872">
    <property type="term" value="F:metal ion binding"/>
    <property type="evidence" value="ECO:0007669"/>
    <property type="project" value="InterPro"/>
</dbReference>
<dbReference type="EMBL" id="AP028679">
    <property type="protein sequence ID" value="BEQ13199.1"/>
    <property type="molecule type" value="Genomic_DNA"/>
</dbReference>
<protein>
    <recommendedName>
        <fullName evidence="1">B12-binding domain-containing protein</fullName>
    </recommendedName>
</protein>
<dbReference type="KEGG" id="dmp:FAK_02650"/>
<dbReference type="SUPFAM" id="SSF52242">
    <property type="entry name" value="Cobalamin (vitamin B12)-binding domain"/>
    <property type="match status" value="1"/>
</dbReference>
<keyword evidence="3" id="KW-1185">Reference proteome</keyword>
<reference evidence="3" key="1">
    <citation type="journal article" date="2023" name="Arch. Microbiol.">
        <title>Desulfoferula mesophilus gen. nov. sp. nov., a mesophilic sulfate-reducing bacterium isolated from a brackish lake sediment.</title>
        <authorList>
            <person name="Watanabe T."/>
            <person name="Yabe T."/>
            <person name="Tsuji J.M."/>
            <person name="Fukui M."/>
        </authorList>
    </citation>
    <scope>NUCLEOTIDE SEQUENCE [LARGE SCALE GENOMIC DNA]</scope>
    <source>
        <strain evidence="3">12FAK</strain>
    </source>
</reference>
<dbReference type="InterPro" id="IPR006158">
    <property type="entry name" value="Cobalamin-bd"/>
</dbReference>
<dbReference type="GO" id="GO:0031419">
    <property type="term" value="F:cobalamin binding"/>
    <property type="evidence" value="ECO:0007669"/>
    <property type="project" value="InterPro"/>
</dbReference>
<evidence type="ECO:0000313" key="2">
    <source>
        <dbReference type="EMBL" id="BEQ13199.1"/>
    </source>
</evidence>
<accession>A0AAU9ED36</accession>
<sequence length="81" mass="8730">MRKFEPDIIGISSLLTSSYENLRDTITVLREAMAEKGLKVPVVIGGGMSDKKVSDFVGADYWAPDAVQGVRLCKEIVDAAG</sequence>
<dbReference type="AlphaFoldDB" id="A0AAU9ED36"/>
<feature type="domain" description="B12-binding" evidence="1">
    <location>
        <begin position="1"/>
        <end position="81"/>
    </location>
</feature>
<evidence type="ECO:0000313" key="3">
    <source>
        <dbReference type="Proteomes" id="UP001366166"/>
    </source>
</evidence>
<organism evidence="2 3">
    <name type="scientific">Desulfoferula mesophila</name>
    <dbReference type="NCBI Taxonomy" id="3058419"/>
    <lineage>
        <taxon>Bacteria</taxon>
        <taxon>Pseudomonadati</taxon>
        <taxon>Thermodesulfobacteriota</taxon>
        <taxon>Desulfarculia</taxon>
        <taxon>Desulfarculales</taxon>
        <taxon>Desulfarculaceae</taxon>
        <taxon>Desulfoferula</taxon>
    </lineage>
</organism>
<name>A0AAU9ED36_9BACT</name>